<evidence type="ECO:0000256" key="5">
    <source>
        <dbReference type="SAM" id="MobiDB-lite"/>
    </source>
</evidence>
<dbReference type="GO" id="GO:0005634">
    <property type="term" value="C:nucleus"/>
    <property type="evidence" value="ECO:0007669"/>
    <property type="project" value="UniProtKB-SubCell"/>
</dbReference>
<dbReference type="Proteomes" id="UP000198372">
    <property type="component" value="Unassembled WGS sequence"/>
</dbReference>
<dbReference type="InterPro" id="IPR010301">
    <property type="entry name" value="RRP1"/>
</dbReference>
<keyword evidence="4" id="KW-0539">Nucleus</keyword>
<keyword evidence="7" id="KW-1185">Reference proteome</keyword>
<evidence type="ECO:0000313" key="7">
    <source>
        <dbReference type="Proteomes" id="UP000198372"/>
    </source>
</evidence>
<dbReference type="AlphaFoldDB" id="A0A238F427"/>
<comment type="subcellular location">
    <subcellularLocation>
        <location evidence="1">Nucleus</location>
    </subcellularLocation>
</comment>
<dbReference type="STRING" id="269621.A0A238F427"/>
<evidence type="ECO:0000313" key="6">
    <source>
        <dbReference type="EMBL" id="SCV67775.1"/>
    </source>
</evidence>
<sequence length="386" mass="42822">MSGTTTTTLSSSKPSKSSKGKAALKPSASAPPLGKFLASSEKHIRDKAVASLAKFLSAGHKRSNAAQGDDDDDEAPLLVGDLHWDTETVIDKRLREMEMAKLWKGIFFCTFNVELPRVERGFWMSDKPLVQQALAQDLANLTVDVRPKAKDAGRVERFRAALAYLRGFWEAVVREWSGLDRLRLDKFYLLVRRFVFAAFALLQREAWDPRAIAEYNQLLTGPGGPLHVTDARIPASLAYHLADIYLAEIERICPPIDSPSPVVPVIPLLRPFLTTLALAPSKTLFQRVTSNVTTPFLEDALPAPPAPPSKRRKVVSSIEKPTFPGIFSHAKEGGKDEVSTEERKENVGKALLRALFEEGGKAETNEVNRRRLYEIVKQKEEAGVEL</sequence>
<name>A0A238F427_9BASI</name>
<dbReference type="PANTHER" id="PTHR13026:SF0">
    <property type="entry name" value="RIBOSOMAL RNA PROCESSING 1B"/>
    <property type="match status" value="1"/>
</dbReference>
<keyword evidence="3" id="KW-0698">rRNA processing</keyword>
<gene>
    <name evidence="6" type="ORF">BQ2448_5386</name>
</gene>
<comment type="similarity">
    <text evidence="2">Belongs to the RRP1 family.</text>
</comment>
<evidence type="ECO:0000256" key="3">
    <source>
        <dbReference type="ARBA" id="ARBA00022552"/>
    </source>
</evidence>
<dbReference type="GO" id="GO:0006364">
    <property type="term" value="P:rRNA processing"/>
    <property type="evidence" value="ECO:0007669"/>
    <property type="project" value="UniProtKB-KW"/>
</dbReference>
<evidence type="ECO:0000256" key="4">
    <source>
        <dbReference type="ARBA" id="ARBA00023242"/>
    </source>
</evidence>
<proteinExistence type="inferred from homology"/>
<evidence type="ECO:0000256" key="2">
    <source>
        <dbReference type="ARBA" id="ARBA00006374"/>
    </source>
</evidence>
<reference evidence="7" key="1">
    <citation type="submission" date="2016-09" db="EMBL/GenBank/DDBJ databases">
        <authorList>
            <person name="Jeantristanb JTB J.-T."/>
            <person name="Ricardo R."/>
        </authorList>
    </citation>
    <scope>NUCLEOTIDE SEQUENCE [LARGE SCALE GENOMIC DNA]</scope>
</reference>
<protein>
    <submittedName>
        <fullName evidence="6">BQ2448_5386 protein</fullName>
    </submittedName>
</protein>
<dbReference type="GO" id="GO:0030688">
    <property type="term" value="C:preribosome, small subunit precursor"/>
    <property type="evidence" value="ECO:0007669"/>
    <property type="project" value="InterPro"/>
</dbReference>
<feature type="region of interest" description="Disordered" evidence="5">
    <location>
        <begin position="1"/>
        <end position="34"/>
    </location>
</feature>
<evidence type="ECO:0000256" key="1">
    <source>
        <dbReference type="ARBA" id="ARBA00004123"/>
    </source>
</evidence>
<dbReference type="Pfam" id="PF05997">
    <property type="entry name" value="Nop52"/>
    <property type="match status" value="1"/>
</dbReference>
<dbReference type="OrthoDB" id="2019504at2759"/>
<dbReference type="EMBL" id="FMSP01000002">
    <property type="protein sequence ID" value="SCV67775.1"/>
    <property type="molecule type" value="Genomic_DNA"/>
</dbReference>
<accession>A0A238F427</accession>
<organism evidence="6 7">
    <name type="scientific">Microbotryum intermedium</name>
    <dbReference type="NCBI Taxonomy" id="269621"/>
    <lineage>
        <taxon>Eukaryota</taxon>
        <taxon>Fungi</taxon>
        <taxon>Dikarya</taxon>
        <taxon>Basidiomycota</taxon>
        <taxon>Pucciniomycotina</taxon>
        <taxon>Microbotryomycetes</taxon>
        <taxon>Microbotryales</taxon>
        <taxon>Microbotryaceae</taxon>
        <taxon>Microbotryum</taxon>
    </lineage>
</organism>
<dbReference type="PANTHER" id="PTHR13026">
    <property type="entry name" value="NNP-1 PROTEIN NOVEL NUCLEAR PROTEIN 1 NOP52"/>
    <property type="match status" value="1"/>
</dbReference>